<dbReference type="Proteomes" id="UP001066276">
    <property type="component" value="Chromosome 8"/>
</dbReference>
<evidence type="ECO:0000313" key="1">
    <source>
        <dbReference type="EMBL" id="KAJ1115824.1"/>
    </source>
</evidence>
<gene>
    <name evidence="1" type="ORF">NDU88_004046</name>
</gene>
<keyword evidence="2" id="KW-1185">Reference proteome</keyword>
<reference evidence="1" key="1">
    <citation type="journal article" date="2022" name="bioRxiv">
        <title>Sequencing and chromosome-scale assembly of the giantPleurodeles waltlgenome.</title>
        <authorList>
            <person name="Brown T."/>
            <person name="Elewa A."/>
            <person name="Iarovenko S."/>
            <person name="Subramanian E."/>
            <person name="Araus A.J."/>
            <person name="Petzold A."/>
            <person name="Susuki M."/>
            <person name="Suzuki K.-i.T."/>
            <person name="Hayashi T."/>
            <person name="Toyoda A."/>
            <person name="Oliveira C."/>
            <person name="Osipova E."/>
            <person name="Leigh N.D."/>
            <person name="Simon A."/>
            <person name="Yun M.H."/>
        </authorList>
    </citation>
    <scope>NUCLEOTIDE SEQUENCE</scope>
    <source>
        <strain evidence="1">20211129_DDA</strain>
        <tissue evidence="1">Liver</tissue>
    </source>
</reference>
<organism evidence="1 2">
    <name type="scientific">Pleurodeles waltl</name>
    <name type="common">Iberian ribbed newt</name>
    <dbReference type="NCBI Taxonomy" id="8319"/>
    <lineage>
        <taxon>Eukaryota</taxon>
        <taxon>Metazoa</taxon>
        <taxon>Chordata</taxon>
        <taxon>Craniata</taxon>
        <taxon>Vertebrata</taxon>
        <taxon>Euteleostomi</taxon>
        <taxon>Amphibia</taxon>
        <taxon>Batrachia</taxon>
        <taxon>Caudata</taxon>
        <taxon>Salamandroidea</taxon>
        <taxon>Salamandridae</taxon>
        <taxon>Pleurodelinae</taxon>
        <taxon>Pleurodeles</taxon>
    </lineage>
</organism>
<proteinExistence type="predicted"/>
<name>A0AAV7NL27_PLEWA</name>
<protein>
    <submittedName>
        <fullName evidence="1">Uncharacterized protein</fullName>
    </submittedName>
</protein>
<sequence length="96" mass="10548">MGRVSGWPLSPVTKMMVPLSRSPPWLHPQRSAWSVASRGSWNTVEQDDEPCCKDAPGPLPTVDGRLDPNLFRCVQCCDPSGGRSSRLRRAGYLPQG</sequence>
<dbReference type="AlphaFoldDB" id="A0AAV7NL27"/>
<accession>A0AAV7NL27</accession>
<dbReference type="EMBL" id="JANPWB010000012">
    <property type="protein sequence ID" value="KAJ1115824.1"/>
    <property type="molecule type" value="Genomic_DNA"/>
</dbReference>
<evidence type="ECO:0000313" key="2">
    <source>
        <dbReference type="Proteomes" id="UP001066276"/>
    </source>
</evidence>
<comment type="caution">
    <text evidence="1">The sequence shown here is derived from an EMBL/GenBank/DDBJ whole genome shotgun (WGS) entry which is preliminary data.</text>
</comment>